<accession>A0A367ECX2</accession>
<dbReference type="Pfam" id="PF01042">
    <property type="entry name" value="Ribonuc_L-PSP"/>
    <property type="match status" value="1"/>
</dbReference>
<organism evidence="2 3">
    <name type="scientific">Streptomyces reniochalinae</name>
    <dbReference type="NCBI Taxonomy" id="2250578"/>
    <lineage>
        <taxon>Bacteria</taxon>
        <taxon>Bacillati</taxon>
        <taxon>Actinomycetota</taxon>
        <taxon>Actinomycetes</taxon>
        <taxon>Kitasatosporales</taxon>
        <taxon>Streptomycetaceae</taxon>
        <taxon>Streptomyces</taxon>
    </lineage>
</organism>
<protein>
    <submittedName>
        <fullName evidence="2">RidA family protein</fullName>
    </submittedName>
</protein>
<keyword evidence="3" id="KW-1185">Reference proteome</keyword>
<comment type="caution">
    <text evidence="2">The sequence shown here is derived from an EMBL/GenBank/DDBJ whole genome shotgun (WGS) entry which is preliminary data.</text>
</comment>
<reference evidence="2 3" key="1">
    <citation type="submission" date="2018-06" db="EMBL/GenBank/DDBJ databases">
        <title>Streptomyces reniochalinae sp. nov. and Streptomyces diacarnus sp. nov. from marine sponges.</title>
        <authorList>
            <person name="Li L."/>
        </authorList>
    </citation>
    <scope>NUCLEOTIDE SEQUENCE [LARGE SCALE GENOMIC DNA]</scope>
    <source>
        <strain evidence="2 3">LHW50302</strain>
    </source>
</reference>
<sequence>MSGSQETTTGSHEFPTGARESVDDSHESAVPRTAVTRVNPAELSPPRGFSHAVTARAGTRLVFLAGQTALDGEGRVAATAFPDQFRIALTNLLAALDACGGEPADLARVTVYTTDVAAYRHHAAHLGRIWHELAGRDYPAMAVIGAVRLWDEDAAIELDGIAVLP</sequence>
<dbReference type="Proteomes" id="UP000253507">
    <property type="component" value="Unassembled WGS sequence"/>
</dbReference>
<proteinExistence type="predicted"/>
<feature type="region of interest" description="Disordered" evidence="1">
    <location>
        <begin position="1"/>
        <end position="43"/>
    </location>
</feature>
<dbReference type="RefSeq" id="WP_114017480.1">
    <property type="nucleotide sequence ID" value="NZ_QOIM01000040.1"/>
</dbReference>
<gene>
    <name evidence="2" type="ORF">DQ392_22345</name>
</gene>
<evidence type="ECO:0000313" key="3">
    <source>
        <dbReference type="Proteomes" id="UP000253507"/>
    </source>
</evidence>
<dbReference type="OrthoDB" id="9815126at2"/>
<dbReference type="InterPro" id="IPR006175">
    <property type="entry name" value="YjgF/YER057c/UK114"/>
</dbReference>
<dbReference type="AlphaFoldDB" id="A0A367ECX2"/>
<name>A0A367ECX2_9ACTN</name>
<dbReference type="SUPFAM" id="SSF55298">
    <property type="entry name" value="YjgF-like"/>
    <property type="match status" value="1"/>
</dbReference>
<dbReference type="EMBL" id="QOIM01000040">
    <property type="protein sequence ID" value="RCG15813.1"/>
    <property type="molecule type" value="Genomic_DNA"/>
</dbReference>
<dbReference type="InterPro" id="IPR035959">
    <property type="entry name" value="RutC-like_sf"/>
</dbReference>
<dbReference type="Gene3D" id="3.30.1330.40">
    <property type="entry name" value="RutC-like"/>
    <property type="match status" value="1"/>
</dbReference>
<feature type="compositionally biased region" description="Basic and acidic residues" evidence="1">
    <location>
        <begin position="20"/>
        <end position="29"/>
    </location>
</feature>
<feature type="compositionally biased region" description="Polar residues" evidence="1">
    <location>
        <begin position="1"/>
        <end position="11"/>
    </location>
</feature>
<dbReference type="PANTHER" id="PTHR43857">
    <property type="entry name" value="BLR7761 PROTEIN"/>
    <property type="match status" value="1"/>
</dbReference>
<evidence type="ECO:0000256" key="1">
    <source>
        <dbReference type="SAM" id="MobiDB-lite"/>
    </source>
</evidence>
<evidence type="ECO:0000313" key="2">
    <source>
        <dbReference type="EMBL" id="RCG15813.1"/>
    </source>
</evidence>
<dbReference type="PANTHER" id="PTHR43857:SF1">
    <property type="entry name" value="YJGH FAMILY PROTEIN"/>
    <property type="match status" value="1"/>
</dbReference>